<dbReference type="Gene3D" id="2.170.130.10">
    <property type="entry name" value="TonB-dependent receptor, plug domain"/>
    <property type="match status" value="1"/>
</dbReference>
<gene>
    <name evidence="9" type="ORF">FMM05_00970</name>
</gene>
<dbReference type="GO" id="GO:0009279">
    <property type="term" value="C:cell outer membrane"/>
    <property type="evidence" value="ECO:0007669"/>
    <property type="project" value="UniProtKB-SubCell"/>
</dbReference>
<evidence type="ECO:0000256" key="5">
    <source>
        <dbReference type="ARBA" id="ARBA00023136"/>
    </source>
</evidence>
<dbReference type="InterPro" id="IPR008969">
    <property type="entry name" value="CarboxyPept-like_regulatory"/>
</dbReference>
<reference evidence="9 10" key="1">
    <citation type="submission" date="2019-07" db="EMBL/GenBank/DDBJ databases">
        <title>Flavobacterium sp. nov., isolated from glacier ice.</title>
        <authorList>
            <person name="Liu Q."/>
            <person name="Xin Y.-H."/>
        </authorList>
    </citation>
    <scope>NUCLEOTIDE SEQUENCE [LARGE SCALE GENOMIC DNA]</scope>
    <source>
        <strain evidence="9 10">ZT4R6</strain>
    </source>
</reference>
<keyword evidence="10" id="KW-1185">Reference proteome</keyword>
<keyword evidence="7" id="KW-0798">TonB box</keyword>
<keyword evidence="3" id="KW-0410">Iron transport</keyword>
<dbReference type="EMBL" id="VJVZ01000001">
    <property type="protein sequence ID" value="TRW27240.1"/>
    <property type="molecule type" value="Genomic_DNA"/>
</dbReference>
<evidence type="ECO:0000256" key="2">
    <source>
        <dbReference type="ARBA" id="ARBA00022448"/>
    </source>
</evidence>
<dbReference type="InterPro" id="IPR000531">
    <property type="entry name" value="Beta-barrel_TonB"/>
</dbReference>
<sequence length="1074" mass="120633">MNHALSRRFPKYFWILLLLFNLTNLFAQSGTVSVDYNNATPAEIIKNLESRTPYRFVYPESLDLTGSKITLKKENVSIDEVLKELQAATGLNFRRTENNIAVNKKQVTKKPGKVAGKVVDATGLSLPGASIRVIGTGFSAVSDIDGNYSISLEPADYAIEVSFMSFQTQNITGVKVTENNVTSLNVALKEDAQSLNEVIITQTYQKATASTEGMLLEQKKAAQMSDGISAEQISRTPDRDVGATLKRINGVTTVDDRFVVVRSMGERWNQAVMDGVNLPSTDPVQQQFNFDIIPTSMVESVVVSKNATPDMYANFAGGHVEVRTKSIPKEDFTFLSIGSSHNSRSTFKDRLTKEKGGADYLGFDDGTRSYPSNLQNIPLPESEAESGPFIEQSKRFTKDNFTTYKTNSQPGSSFQFAVGRSYDIKDKDRWGFVGSLIFRNTQEKLEIEHSERGSLMHNTRYLSGPEGGYNTLEQFGFKNTGASYSYNSTLGGMFNAGVQFGNHKITLRNIYLHIYDSQLTQITGWNFYADDVSEIVSGTDLPFTEETTYPVYQTFMQNKIEGEHLFGKLEVNWFLAYGSIDKDTKDVTFTRKQRTKVGDDVLLFIPLYNSDTNVFTRGNFTNEEKNYNAALNFKYPFNFSDTFLNDVKAGYFGTYKKASNQQIKNSLMVVGQDADRANVYLPETQLLDGSHYGWGQFGWQKFGGFGNRYVGDVKIHSPFIMLDNKVGKLIRLVWGVRAESFVYTQIENQADDALGFEKIQPDEKVWQYLPSANLTVSPTSKTNLRAGYHRSVLRPQFSERLSVPYKDPVRNALVLNYGGLVSTTVDNYDLKAEWFPSRGEIVSVGVYRKNIKDPIEAITFIGGDGGSRSILNMNSHSAKVRGIEMEVYKNLTFLGEGETLKDIYLYGNASFNKTKVTGYVNPDGTGDTYEANRPLYGQSPYTYNLGLDYIGNRFGFSIRHNATGDQYILVGFDYDAEEIRMPYSVTDAQVSYRFLKDRNLEFKVGARNLFDSAIETYNNGNSYRVGIEGEYGRNPREQFGLVPGTGNKYDEGTDRKLFKAWNGRTINLTLNYTF</sequence>
<proteinExistence type="inferred from homology"/>
<dbReference type="OrthoDB" id="9768470at2"/>
<dbReference type="PANTHER" id="PTHR40980:SF4">
    <property type="entry name" value="TONB-DEPENDENT RECEPTOR-LIKE BETA-BARREL DOMAIN-CONTAINING PROTEIN"/>
    <property type="match status" value="1"/>
</dbReference>
<comment type="subcellular location">
    <subcellularLocation>
        <location evidence="1 7">Cell outer membrane</location>
    </subcellularLocation>
</comment>
<dbReference type="GO" id="GO:0006826">
    <property type="term" value="P:iron ion transport"/>
    <property type="evidence" value="ECO:0007669"/>
    <property type="project" value="UniProtKB-KW"/>
</dbReference>
<evidence type="ECO:0000256" key="3">
    <source>
        <dbReference type="ARBA" id="ARBA00022496"/>
    </source>
</evidence>
<evidence type="ECO:0000313" key="9">
    <source>
        <dbReference type="EMBL" id="TRW27240.1"/>
    </source>
</evidence>
<dbReference type="InterPro" id="IPR037066">
    <property type="entry name" value="Plug_dom_sf"/>
</dbReference>
<evidence type="ECO:0000313" key="10">
    <source>
        <dbReference type="Proteomes" id="UP000320643"/>
    </source>
</evidence>
<dbReference type="Pfam" id="PF07715">
    <property type="entry name" value="Plug"/>
    <property type="match status" value="1"/>
</dbReference>
<keyword evidence="5 7" id="KW-0472">Membrane</keyword>
<evidence type="ECO:0000256" key="4">
    <source>
        <dbReference type="ARBA" id="ARBA00023004"/>
    </source>
</evidence>
<keyword evidence="2" id="KW-0813">Transport</keyword>
<dbReference type="Gene3D" id="2.40.170.20">
    <property type="entry name" value="TonB-dependent receptor, beta-barrel domain"/>
    <property type="match status" value="1"/>
</dbReference>
<dbReference type="Proteomes" id="UP000320643">
    <property type="component" value="Unassembled WGS sequence"/>
</dbReference>
<accession>A0A552VA55</accession>
<comment type="caution">
    <text evidence="9">The sequence shown here is derived from an EMBL/GenBank/DDBJ whole genome shotgun (WGS) entry which is preliminary data.</text>
</comment>
<keyword evidence="9" id="KW-0675">Receptor</keyword>
<dbReference type="PANTHER" id="PTHR40980">
    <property type="entry name" value="PLUG DOMAIN-CONTAINING PROTEIN"/>
    <property type="match status" value="1"/>
</dbReference>
<evidence type="ECO:0000256" key="6">
    <source>
        <dbReference type="ARBA" id="ARBA00023237"/>
    </source>
</evidence>
<dbReference type="InterPro" id="IPR012910">
    <property type="entry name" value="Plug_dom"/>
</dbReference>
<dbReference type="SUPFAM" id="SSF49464">
    <property type="entry name" value="Carboxypeptidase regulatory domain-like"/>
    <property type="match status" value="1"/>
</dbReference>
<keyword evidence="3" id="KW-0406">Ion transport</keyword>
<dbReference type="SMART" id="SM00965">
    <property type="entry name" value="STN"/>
    <property type="match status" value="1"/>
</dbReference>
<name>A0A552VA55_9FLAO</name>
<dbReference type="Gene3D" id="3.55.50.30">
    <property type="match status" value="1"/>
</dbReference>
<protein>
    <submittedName>
        <fullName evidence="9">TonB-dependent receptor</fullName>
    </submittedName>
</protein>
<dbReference type="SUPFAM" id="SSF56935">
    <property type="entry name" value="Porins"/>
    <property type="match status" value="1"/>
</dbReference>
<keyword evidence="6" id="KW-0998">Cell outer membrane</keyword>
<dbReference type="Pfam" id="PF00593">
    <property type="entry name" value="TonB_dep_Rec_b-barrel"/>
    <property type="match status" value="1"/>
</dbReference>
<feature type="domain" description="Secretin/TonB short N-terminal" evidence="8">
    <location>
        <begin position="54"/>
        <end position="105"/>
    </location>
</feature>
<evidence type="ECO:0000256" key="7">
    <source>
        <dbReference type="RuleBase" id="RU003357"/>
    </source>
</evidence>
<evidence type="ECO:0000259" key="8">
    <source>
        <dbReference type="SMART" id="SM00965"/>
    </source>
</evidence>
<dbReference type="RefSeq" id="WP_143371466.1">
    <property type="nucleotide sequence ID" value="NZ_VJVZ01000001.1"/>
</dbReference>
<comment type="similarity">
    <text evidence="7">Belongs to the TonB-dependent receptor family.</text>
</comment>
<dbReference type="AlphaFoldDB" id="A0A552VA55"/>
<dbReference type="InterPro" id="IPR011662">
    <property type="entry name" value="Secretin/TonB_short_N"/>
</dbReference>
<keyword evidence="4" id="KW-0408">Iron</keyword>
<evidence type="ECO:0000256" key="1">
    <source>
        <dbReference type="ARBA" id="ARBA00004442"/>
    </source>
</evidence>
<dbReference type="Pfam" id="PF13715">
    <property type="entry name" value="CarbopepD_reg_2"/>
    <property type="match status" value="1"/>
</dbReference>
<dbReference type="InterPro" id="IPR036942">
    <property type="entry name" value="Beta-barrel_TonB_sf"/>
</dbReference>
<organism evidence="9 10">
    <name type="scientific">Flavobacterium zepuense</name>
    <dbReference type="NCBI Taxonomy" id="2593302"/>
    <lineage>
        <taxon>Bacteria</taxon>
        <taxon>Pseudomonadati</taxon>
        <taxon>Bacteroidota</taxon>
        <taxon>Flavobacteriia</taxon>
        <taxon>Flavobacteriales</taxon>
        <taxon>Flavobacteriaceae</taxon>
        <taxon>Flavobacterium</taxon>
    </lineage>
</organism>
<dbReference type="Gene3D" id="2.60.40.1120">
    <property type="entry name" value="Carboxypeptidase-like, regulatory domain"/>
    <property type="match status" value="1"/>
</dbReference>